<dbReference type="Pfam" id="PF01582">
    <property type="entry name" value="TIR"/>
    <property type="match status" value="1"/>
</dbReference>
<dbReference type="SUPFAM" id="SSF52058">
    <property type="entry name" value="L domain-like"/>
    <property type="match status" value="3"/>
</dbReference>
<dbReference type="SMART" id="SM00364">
    <property type="entry name" value="LRR_BAC"/>
    <property type="match status" value="10"/>
</dbReference>
<evidence type="ECO:0000256" key="5">
    <source>
        <dbReference type="ARBA" id="ARBA00022692"/>
    </source>
</evidence>
<evidence type="ECO:0000256" key="1">
    <source>
        <dbReference type="ARBA" id="ARBA00004479"/>
    </source>
</evidence>
<evidence type="ECO:0000259" key="16">
    <source>
        <dbReference type="PROSITE" id="PS50104"/>
    </source>
</evidence>
<keyword evidence="18" id="KW-1185">Reference proteome</keyword>
<dbReference type="InterPro" id="IPR032675">
    <property type="entry name" value="LRR_dom_sf"/>
</dbReference>
<feature type="domain" description="TIR" evidence="16">
    <location>
        <begin position="968"/>
        <end position="1121"/>
    </location>
</feature>
<dbReference type="GO" id="GO:0005886">
    <property type="term" value="C:plasma membrane"/>
    <property type="evidence" value="ECO:0007669"/>
    <property type="project" value="TreeGrafter"/>
</dbReference>
<dbReference type="GO" id="GO:0042497">
    <property type="term" value="F:triacyl lipopeptide binding"/>
    <property type="evidence" value="ECO:0007669"/>
    <property type="project" value="TreeGrafter"/>
</dbReference>
<keyword evidence="9 14" id="KW-1133">Transmembrane helix</keyword>
<dbReference type="EMBL" id="REGW02000023">
    <property type="protein sequence ID" value="KAE8279494.1"/>
    <property type="molecule type" value="Genomic_DNA"/>
</dbReference>
<organism evidence="17 18">
    <name type="scientific">Larimichthys crocea</name>
    <name type="common">Large yellow croaker</name>
    <name type="synonym">Pseudosciaena crocea</name>
    <dbReference type="NCBI Taxonomy" id="215358"/>
    <lineage>
        <taxon>Eukaryota</taxon>
        <taxon>Metazoa</taxon>
        <taxon>Chordata</taxon>
        <taxon>Craniata</taxon>
        <taxon>Vertebrata</taxon>
        <taxon>Euteleostomi</taxon>
        <taxon>Actinopterygii</taxon>
        <taxon>Neopterygii</taxon>
        <taxon>Teleostei</taxon>
        <taxon>Neoteleostei</taxon>
        <taxon>Acanthomorphata</taxon>
        <taxon>Eupercaria</taxon>
        <taxon>Sciaenidae</taxon>
        <taxon>Larimichthys</taxon>
    </lineage>
</organism>
<evidence type="ECO:0000256" key="11">
    <source>
        <dbReference type="ARBA" id="ARBA00023170"/>
    </source>
</evidence>
<dbReference type="InterPro" id="IPR000157">
    <property type="entry name" value="TIR_dom"/>
</dbReference>
<dbReference type="SMART" id="SM00369">
    <property type="entry name" value="LRR_TYP"/>
    <property type="match status" value="13"/>
</dbReference>
<dbReference type="Proteomes" id="UP000424527">
    <property type="component" value="Unassembled WGS sequence"/>
</dbReference>
<evidence type="ECO:0000256" key="15">
    <source>
        <dbReference type="SAM" id="SignalP"/>
    </source>
</evidence>
<dbReference type="FunFam" id="3.40.50.10140:FF:000001">
    <property type="entry name" value="Toll-like receptor 2"/>
    <property type="match status" value="1"/>
</dbReference>
<comment type="subcellular location">
    <subcellularLocation>
        <location evidence="1">Membrane</location>
        <topology evidence="1">Single-pass type I membrane protein</topology>
    </subcellularLocation>
</comment>
<comment type="caution">
    <text evidence="17">The sequence shown here is derived from an EMBL/GenBank/DDBJ whole genome shotgun (WGS) entry which is preliminary data.</text>
</comment>
<evidence type="ECO:0000256" key="10">
    <source>
        <dbReference type="ARBA" id="ARBA00023136"/>
    </source>
</evidence>
<keyword evidence="12" id="KW-0325">Glycoprotein</keyword>
<dbReference type="GO" id="GO:0045087">
    <property type="term" value="P:innate immune response"/>
    <property type="evidence" value="ECO:0007669"/>
    <property type="project" value="UniProtKB-KW"/>
</dbReference>
<keyword evidence="3" id="KW-0399">Innate immunity</keyword>
<gene>
    <name evidence="17" type="ORF">D5F01_LYC23083</name>
</gene>
<sequence length="1128" mass="128414">MGRATTFYFTLLYLHLLSICWCQRSNPDSERLSCDRCDRRLSCNCSYGGFTSVPTVTDRALTLDLSFNEIAMVTEDDLKSHRHLKALSLHGNKLAVIHPSAFDSLWSLEELDLSNNQLTALKQKWFRKLGALQHLNLLNNPYRCLGSPAPFQTLVRLRRLRFGGPALEELKREDLYGVTQLEELTVHGNNLSRQISLKNVSVSDEAIVSFLMVFNGVPLTSFWLDGVTLTGEGRWAQAKWTDQKSIDEFFLRNIVVLDVWKFVSLLELGFLLHYPRKVSVINGRVFVMPCPTSRLLVNLQYLDLSDNLLTEMTLSESLCDGHGTLKDLRVLNVSGNALKSLSTINRLVAELSKLTHLDISRNAYSSMPRACSWPSTLRYLNISGAKLETITPCLATTLEVLKGNKLAVIHPSAFDSLWSLEELDLSNNQLTALKQKWFRKLGALQHLNLLNNPYRCLGSPAPFQTLVRLRRLRFGGPALEELKREDLYGVTQLEELTVHGNNLSRYEPGTLADVWPLGRVTLSLRSAFLTNTALARAVLEDVSYPETPIILEDLHLIGNESVQPLTAAAKRRIRQISLKNVSVSDEAIVSFLMVFNGVPLTSFWLDGVTLTGEGRWAQAKWTDQKSIDEFFLRNIVVLDVWKFVSLLELGFLLHYPRKVSVINGRVFVMPCPTSRLLVNLQYLDLSDNLLTEMTLSESLCDGHGTLKDLRVLNVSGNALKSLSTINRLVAELSKLTHLDISRNAYSSMPRACSWPSTLRYLNISGAKLETITPCLATTLEVLDLSNNDLKSFSLFLPALRELYLSGNKIQSLPSGWLLPNLQILTIQSNTLNMFGRSDLQSYERLQNLQAGQNKFVCSCEFVAFLQSDIKGGDVQLTDGEESYICDSPLYLQEEPVGQVYLSVVDCHRVLFVSVSCGLALFVAILLCILLWRLHVLWYLKMTWAWLKAKRNSRRRQRCREREGLESLLSFDAFVSYSEQDACWVDNFLVPELEEPRDNDEESVNHRPLTLCLHKRDFLPGHWILDNIMSAMERSRRTVFVLSENFVQSDWCRYELDFSHFWLFDRNAGGEVILILLEPLSKDDIPKRFCKLHKLMSSTTYLEWPQEEEKIGEFWRSLRKALRGEEEDY</sequence>
<dbReference type="SMART" id="SM00365">
    <property type="entry name" value="LRR_SD22"/>
    <property type="match status" value="7"/>
</dbReference>
<keyword evidence="8" id="KW-0391">Immunity</keyword>
<comment type="similarity">
    <text evidence="2">Belongs to the Toll-like receptor family.</text>
</comment>
<evidence type="ECO:0000256" key="4">
    <source>
        <dbReference type="ARBA" id="ARBA00022614"/>
    </source>
</evidence>
<feature type="transmembrane region" description="Helical" evidence="14">
    <location>
        <begin position="909"/>
        <end position="931"/>
    </location>
</feature>
<feature type="signal peptide" evidence="15">
    <location>
        <begin position="1"/>
        <end position="22"/>
    </location>
</feature>
<keyword evidence="6 15" id="KW-0732">Signal</keyword>
<dbReference type="PANTHER" id="PTHR24365">
    <property type="entry name" value="TOLL-LIKE RECEPTOR"/>
    <property type="match status" value="1"/>
</dbReference>
<protein>
    <submittedName>
        <fullName evidence="17">Toll-like receptor 2 type-2</fullName>
    </submittedName>
</protein>
<dbReference type="InterPro" id="IPR001611">
    <property type="entry name" value="Leu-rich_rpt"/>
</dbReference>
<dbReference type="PANTHER" id="PTHR24365:SF17">
    <property type="entry name" value="TOLL-LIKE RECEPTOR 2"/>
    <property type="match status" value="1"/>
</dbReference>
<evidence type="ECO:0000256" key="8">
    <source>
        <dbReference type="ARBA" id="ARBA00022859"/>
    </source>
</evidence>
<dbReference type="Gene3D" id="3.40.50.10140">
    <property type="entry name" value="Toll/interleukin-1 receptor homology (TIR) domain"/>
    <property type="match status" value="1"/>
</dbReference>
<evidence type="ECO:0000256" key="3">
    <source>
        <dbReference type="ARBA" id="ARBA00022588"/>
    </source>
</evidence>
<evidence type="ECO:0000256" key="6">
    <source>
        <dbReference type="ARBA" id="ARBA00022729"/>
    </source>
</evidence>
<keyword evidence="10 14" id="KW-0472">Membrane</keyword>
<dbReference type="GO" id="GO:0043235">
    <property type="term" value="C:receptor complex"/>
    <property type="evidence" value="ECO:0007669"/>
    <property type="project" value="TreeGrafter"/>
</dbReference>
<proteinExistence type="inferred from homology"/>
<dbReference type="PROSITE" id="PS51450">
    <property type="entry name" value="LRR"/>
    <property type="match status" value="7"/>
</dbReference>
<dbReference type="InterPro" id="IPR035897">
    <property type="entry name" value="Toll_tir_struct_dom_sf"/>
</dbReference>
<dbReference type="PRINTS" id="PR01537">
    <property type="entry name" value="INTRLKN1R1F"/>
</dbReference>
<evidence type="ECO:0000313" key="17">
    <source>
        <dbReference type="EMBL" id="KAE8279494.1"/>
    </source>
</evidence>
<keyword evidence="7" id="KW-0677">Repeat</keyword>
<dbReference type="PROSITE" id="PS50104">
    <property type="entry name" value="TIR"/>
    <property type="match status" value="1"/>
</dbReference>
<evidence type="ECO:0000256" key="13">
    <source>
        <dbReference type="ARBA" id="ARBA00023198"/>
    </source>
</evidence>
<dbReference type="GO" id="GO:0038023">
    <property type="term" value="F:signaling receptor activity"/>
    <property type="evidence" value="ECO:0007669"/>
    <property type="project" value="TreeGrafter"/>
</dbReference>
<dbReference type="SUPFAM" id="SSF52200">
    <property type="entry name" value="Toll/Interleukin receptor TIR domain"/>
    <property type="match status" value="1"/>
</dbReference>
<dbReference type="Gene3D" id="3.80.10.10">
    <property type="entry name" value="Ribonuclease Inhibitor"/>
    <property type="match status" value="3"/>
</dbReference>
<dbReference type="GO" id="GO:0002224">
    <property type="term" value="P:toll-like receptor signaling pathway"/>
    <property type="evidence" value="ECO:0007669"/>
    <property type="project" value="TreeGrafter"/>
</dbReference>
<reference evidence="17 18" key="1">
    <citation type="submission" date="2019-07" db="EMBL/GenBank/DDBJ databases">
        <title>Chromosome genome assembly for large yellow croaker.</title>
        <authorList>
            <person name="Xiao S."/>
        </authorList>
    </citation>
    <scope>NUCLEOTIDE SEQUENCE [LARGE SCALE GENOMIC DNA]</scope>
    <source>
        <strain evidence="17">JMULYC20181020</strain>
        <tissue evidence="17">Muscle</tissue>
    </source>
</reference>
<evidence type="ECO:0000256" key="14">
    <source>
        <dbReference type="SAM" id="Phobius"/>
    </source>
</evidence>
<dbReference type="Pfam" id="PF13855">
    <property type="entry name" value="LRR_8"/>
    <property type="match status" value="3"/>
</dbReference>
<evidence type="ECO:0000256" key="9">
    <source>
        <dbReference type="ARBA" id="ARBA00022989"/>
    </source>
</evidence>
<evidence type="ECO:0000313" key="18">
    <source>
        <dbReference type="Proteomes" id="UP000424527"/>
    </source>
</evidence>
<keyword evidence="13" id="KW-0395">Inflammatory response</keyword>
<dbReference type="PRINTS" id="PR00019">
    <property type="entry name" value="LEURICHRPT"/>
</dbReference>
<keyword evidence="4" id="KW-0433">Leucine-rich repeat</keyword>
<feature type="chain" id="PRO_5026012612" evidence="15">
    <location>
        <begin position="23"/>
        <end position="1128"/>
    </location>
</feature>
<dbReference type="GO" id="GO:0006954">
    <property type="term" value="P:inflammatory response"/>
    <property type="evidence" value="ECO:0007669"/>
    <property type="project" value="UniProtKB-KW"/>
</dbReference>
<evidence type="ECO:0000256" key="12">
    <source>
        <dbReference type="ARBA" id="ARBA00023180"/>
    </source>
</evidence>
<keyword evidence="11 17" id="KW-0675">Receptor</keyword>
<name>A0A6G0HJW5_LARCR</name>
<accession>A0A6G0HJW5</accession>
<dbReference type="SMART" id="SM00255">
    <property type="entry name" value="TIR"/>
    <property type="match status" value="1"/>
</dbReference>
<dbReference type="AlphaFoldDB" id="A0A6G0HJW5"/>
<dbReference type="InterPro" id="IPR003591">
    <property type="entry name" value="Leu-rich_rpt_typical-subtyp"/>
</dbReference>
<evidence type="ECO:0000256" key="2">
    <source>
        <dbReference type="ARBA" id="ARBA00009634"/>
    </source>
</evidence>
<evidence type="ECO:0000256" key="7">
    <source>
        <dbReference type="ARBA" id="ARBA00022737"/>
    </source>
</evidence>
<keyword evidence="5 14" id="KW-0812">Transmembrane</keyword>